<evidence type="ECO:0000256" key="5">
    <source>
        <dbReference type="PROSITE-ProRule" id="PRU00076"/>
    </source>
</evidence>
<reference evidence="8" key="2">
    <citation type="journal article" date="2007" name="PLoS Biol.">
        <title>Survey sequencing and comparative analysis of the elephant shark (Callorhinchus milii) genome.</title>
        <authorList>
            <person name="Venkatesh B."/>
            <person name="Kirkness E.F."/>
            <person name="Loh Y.H."/>
            <person name="Halpern A.L."/>
            <person name="Lee A.P."/>
            <person name="Johnson J."/>
            <person name="Dandona N."/>
            <person name="Viswanathan L.D."/>
            <person name="Tay A."/>
            <person name="Venter J.C."/>
            <person name="Strausberg R.L."/>
            <person name="Brenner S."/>
        </authorList>
    </citation>
    <scope>NUCLEOTIDE SEQUENCE [LARGE SCALE GENOMIC DNA]</scope>
</reference>
<dbReference type="PROSITE" id="PS00022">
    <property type="entry name" value="EGF_1"/>
    <property type="match status" value="2"/>
</dbReference>
<evidence type="ECO:0000256" key="4">
    <source>
        <dbReference type="ARBA" id="ARBA00023180"/>
    </source>
</evidence>
<dbReference type="AlphaFoldDB" id="A0A4W3HNF5"/>
<dbReference type="OMA" id="SANACDV"/>
<reference evidence="8" key="1">
    <citation type="journal article" date="2006" name="Science">
        <title>Ancient noncoding elements conserved in the human genome.</title>
        <authorList>
            <person name="Venkatesh B."/>
            <person name="Kirkness E.F."/>
            <person name="Loh Y.H."/>
            <person name="Halpern A.L."/>
            <person name="Lee A.P."/>
            <person name="Johnson J."/>
            <person name="Dandona N."/>
            <person name="Viswanathan L.D."/>
            <person name="Tay A."/>
            <person name="Venter J.C."/>
            <person name="Strausberg R.L."/>
            <person name="Brenner S."/>
        </authorList>
    </citation>
    <scope>NUCLEOTIDE SEQUENCE [LARGE SCALE GENOMIC DNA]</scope>
</reference>
<feature type="domain" description="EGF-like" evidence="6">
    <location>
        <begin position="105"/>
        <end position="137"/>
    </location>
</feature>
<dbReference type="PANTHER" id="PTHR24038:SF8">
    <property type="entry name" value="STABILIN-1"/>
    <property type="match status" value="1"/>
</dbReference>
<evidence type="ECO:0000313" key="8">
    <source>
        <dbReference type="Proteomes" id="UP000314986"/>
    </source>
</evidence>
<feature type="disulfide bond" evidence="5">
    <location>
        <begin position="127"/>
        <end position="136"/>
    </location>
</feature>
<evidence type="ECO:0000259" key="6">
    <source>
        <dbReference type="PROSITE" id="PS50026"/>
    </source>
</evidence>
<dbReference type="PROSITE" id="PS01248">
    <property type="entry name" value="EGF_LAM_1"/>
    <property type="match status" value="1"/>
</dbReference>
<proteinExistence type="predicted"/>
<dbReference type="Gene3D" id="2.170.300.10">
    <property type="entry name" value="Tie2 ligand-binding domain superfamily"/>
    <property type="match status" value="1"/>
</dbReference>
<sequence length="198" mass="20734">MIQKGTEREGLSANACDVPENHITANFLLKGQCGSCDQPPVCPQGTTPVELPGQDRTPDCSYKEYQYQQRVTLSGCKPNCTRVTVLLGCCSGYFGPGCEMCPGGPGAWCSGSGICQDGLNGTGECLCQEGFQGTACESCEAGRYGPTCKLECRCVNGKCRDGLAGNGSCDCNKGWSGADCDVEIVSDTCNGTCHPHAK</sequence>
<dbReference type="GeneTree" id="ENSGT00940000157928"/>
<dbReference type="GO" id="GO:0016020">
    <property type="term" value="C:membrane"/>
    <property type="evidence" value="ECO:0007669"/>
    <property type="project" value="UniProtKB-SubCell"/>
</dbReference>
<keyword evidence="5" id="KW-0245">EGF-like domain</keyword>
<organism evidence="7 8">
    <name type="scientific">Callorhinchus milii</name>
    <name type="common">Ghost shark</name>
    <dbReference type="NCBI Taxonomy" id="7868"/>
    <lineage>
        <taxon>Eukaryota</taxon>
        <taxon>Metazoa</taxon>
        <taxon>Chordata</taxon>
        <taxon>Craniata</taxon>
        <taxon>Vertebrata</taxon>
        <taxon>Chondrichthyes</taxon>
        <taxon>Holocephali</taxon>
        <taxon>Chimaeriformes</taxon>
        <taxon>Callorhinchidae</taxon>
        <taxon>Callorhinchus</taxon>
    </lineage>
</organism>
<evidence type="ECO:0000256" key="1">
    <source>
        <dbReference type="ARBA" id="ARBA00004370"/>
    </source>
</evidence>
<dbReference type="PROSITE" id="PS50026">
    <property type="entry name" value="EGF_3"/>
    <property type="match status" value="2"/>
</dbReference>
<dbReference type="InterPro" id="IPR002049">
    <property type="entry name" value="LE_dom"/>
</dbReference>
<comment type="caution">
    <text evidence="5">Lacks conserved residue(s) required for the propagation of feature annotation.</text>
</comment>
<feature type="disulfide bond" evidence="5">
    <location>
        <begin position="152"/>
        <end position="169"/>
    </location>
</feature>
<accession>A0A4W3HNF5</accession>
<reference evidence="8" key="3">
    <citation type="journal article" date="2014" name="Nature">
        <title>Elephant shark genome provides unique insights into gnathostome evolution.</title>
        <authorList>
            <consortium name="International Elephant Shark Genome Sequencing Consortium"/>
            <person name="Venkatesh B."/>
            <person name="Lee A.P."/>
            <person name="Ravi V."/>
            <person name="Maurya A.K."/>
            <person name="Lian M.M."/>
            <person name="Swann J.B."/>
            <person name="Ohta Y."/>
            <person name="Flajnik M.F."/>
            <person name="Sutoh Y."/>
            <person name="Kasahara M."/>
            <person name="Hoon S."/>
            <person name="Gangu V."/>
            <person name="Roy S.W."/>
            <person name="Irimia M."/>
            <person name="Korzh V."/>
            <person name="Kondrychyn I."/>
            <person name="Lim Z.W."/>
            <person name="Tay B.H."/>
            <person name="Tohari S."/>
            <person name="Kong K.W."/>
            <person name="Ho S."/>
            <person name="Lorente-Galdos B."/>
            <person name="Quilez J."/>
            <person name="Marques-Bonet T."/>
            <person name="Raney B.J."/>
            <person name="Ingham P.W."/>
            <person name="Tay A."/>
            <person name="Hillier L.W."/>
            <person name="Minx P."/>
            <person name="Boehm T."/>
            <person name="Wilson R.K."/>
            <person name="Brenner S."/>
            <person name="Warren W.C."/>
        </authorList>
    </citation>
    <scope>NUCLEOTIDE SEQUENCE [LARGE SCALE GENOMIC DNA]</scope>
</reference>
<evidence type="ECO:0000313" key="7">
    <source>
        <dbReference type="Ensembl" id="ENSCMIP00000018753.1"/>
    </source>
</evidence>
<protein>
    <recommendedName>
        <fullName evidence="6">EGF-like domain-containing protein</fullName>
    </recommendedName>
</protein>
<evidence type="ECO:0000256" key="3">
    <source>
        <dbReference type="ARBA" id="ARBA00023157"/>
    </source>
</evidence>
<comment type="subcellular location">
    <subcellularLocation>
        <location evidence="1">Membrane</location>
    </subcellularLocation>
</comment>
<reference evidence="7" key="4">
    <citation type="submission" date="2025-08" db="UniProtKB">
        <authorList>
            <consortium name="Ensembl"/>
        </authorList>
    </citation>
    <scope>IDENTIFICATION</scope>
</reference>
<keyword evidence="4" id="KW-0325">Glycoprotein</keyword>
<dbReference type="PROSITE" id="PS01186">
    <property type="entry name" value="EGF_2"/>
    <property type="match status" value="1"/>
</dbReference>
<feature type="domain" description="EGF-like" evidence="6">
    <location>
        <begin position="144"/>
        <end position="181"/>
    </location>
</feature>
<dbReference type="Proteomes" id="UP000314986">
    <property type="component" value="Unassembled WGS sequence"/>
</dbReference>
<keyword evidence="3 5" id="KW-1015">Disulfide bond</keyword>
<dbReference type="PANTHER" id="PTHR24038">
    <property type="entry name" value="STABILIN"/>
    <property type="match status" value="1"/>
</dbReference>
<feature type="disulfide bond" evidence="5">
    <location>
        <begin position="171"/>
        <end position="180"/>
    </location>
</feature>
<name>A0A4W3HNF5_CALMI</name>
<keyword evidence="2" id="KW-0472">Membrane</keyword>
<reference evidence="7" key="5">
    <citation type="submission" date="2025-09" db="UniProtKB">
        <authorList>
            <consortium name="Ensembl"/>
        </authorList>
    </citation>
    <scope>IDENTIFICATION</scope>
</reference>
<keyword evidence="8" id="KW-1185">Reference proteome</keyword>
<dbReference type="InterPro" id="IPR000742">
    <property type="entry name" value="EGF"/>
</dbReference>
<evidence type="ECO:0000256" key="2">
    <source>
        <dbReference type="ARBA" id="ARBA00023136"/>
    </source>
</evidence>
<dbReference type="Ensembl" id="ENSCMIT00000019107.1">
    <property type="protein sequence ID" value="ENSCMIP00000018753.1"/>
    <property type="gene ID" value="ENSCMIG00000008807.1"/>
</dbReference>